<organism evidence="1 2">
    <name type="scientific">Rossellomorea vietnamensis</name>
    <dbReference type="NCBI Taxonomy" id="218284"/>
    <lineage>
        <taxon>Bacteria</taxon>
        <taxon>Bacillati</taxon>
        <taxon>Bacillota</taxon>
        <taxon>Bacilli</taxon>
        <taxon>Bacillales</taxon>
        <taxon>Bacillaceae</taxon>
        <taxon>Rossellomorea</taxon>
    </lineage>
</organism>
<protein>
    <submittedName>
        <fullName evidence="1">Uncharacterized protein</fullName>
    </submittedName>
</protein>
<comment type="caution">
    <text evidence="1">The sequence shown here is derived from an EMBL/GenBank/DDBJ whole genome shotgun (WGS) entry which is preliminary data.</text>
</comment>
<proteinExistence type="predicted"/>
<name>A0A5D4MEK9_9BACI</name>
<reference evidence="1 2" key="1">
    <citation type="submission" date="2019-08" db="EMBL/GenBank/DDBJ databases">
        <title>Bacillus genomes from the desert of Cuatro Cienegas, Coahuila.</title>
        <authorList>
            <person name="Olmedo-Alvarez G."/>
        </authorList>
    </citation>
    <scope>NUCLEOTIDE SEQUENCE [LARGE SCALE GENOMIC DNA]</scope>
    <source>
        <strain evidence="1 2">CH128b_4D</strain>
    </source>
</reference>
<dbReference type="Proteomes" id="UP000325182">
    <property type="component" value="Unassembled WGS sequence"/>
</dbReference>
<sequence>MLIYPSPLLLRRIRAEGVRPPARLAGQVRPRLRTHWNVTPNPVAAPSPSGSNNPHRIKGKTAFFSMRNICLSGLIRALPLFIQAKPRRLNARPAESRAWSGNPYC</sequence>
<accession>A0A5D4MEK9</accession>
<evidence type="ECO:0000313" key="1">
    <source>
        <dbReference type="EMBL" id="TYR99928.1"/>
    </source>
</evidence>
<dbReference type="AlphaFoldDB" id="A0A5D4MEK9"/>
<evidence type="ECO:0000313" key="2">
    <source>
        <dbReference type="Proteomes" id="UP000325182"/>
    </source>
</evidence>
<gene>
    <name evidence="1" type="ORF">FZC84_08940</name>
</gene>
<dbReference type="EMBL" id="VTEG01000004">
    <property type="protein sequence ID" value="TYR99928.1"/>
    <property type="molecule type" value="Genomic_DNA"/>
</dbReference>